<reference evidence="2" key="1">
    <citation type="journal article" date="2020" name="Nat. Commun.">
        <title>Large-scale genome sequencing of mycorrhizal fungi provides insights into the early evolution of symbiotic traits.</title>
        <authorList>
            <person name="Miyauchi S."/>
            <person name="Kiss E."/>
            <person name="Kuo A."/>
            <person name="Drula E."/>
            <person name="Kohler A."/>
            <person name="Sanchez-Garcia M."/>
            <person name="Morin E."/>
            <person name="Andreopoulos B."/>
            <person name="Barry K.W."/>
            <person name="Bonito G."/>
            <person name="Buee M."/>
            <person name="Carver A."/>
            <person name="Chen C."/>
            <person name="Cichocki N."/>
            <person name="Clum A."/>
            <person name="Culley D."/>
            <person name="Crous P.W."/>
            <person name="Fauchery L."/>
            <person name="Girlanda M."/>
            <person name="Hayes R.D."/>
            <person name="Keri Z."/>
            <person name="LaButti K."/>
            <person name="Lipzen A."/>
            <person name="Lombard V."/>
            <person name="Magnuson J."/>
            <person name="Maillard F."/>
            <person name="Murat C."/>
            <person name="Nolan M."/>
            <person name="Ohm R.A."/>
            <person name="Pangilinan J."/>
            <person name="Pereira M.F."/>
            <person name="Perotto S."/>
            <person name="Peter M."/>
            <person name="Pfister S."/>
            <person name="Riley R."/>
            <person name="Sitrit Y."/>
            <person name="Stielow J.B."/>
            <person name="Szollosi G."/>
            <person name="Zifcakova L."/>
            <person name="Stursova M."/>
            <person name="Spatafora J.W."/>
            <person name="Tedersoo L."/>
            <person name="Vaario L.M."/>
            <person name="Yamada A."/>
            <person name="Yan M."/>
            <person name="Wang P."/>
            <person name="Xu J."/>
            <person name="Bruns T."/>
            <person name="Baldrian P."/>
            <person name="Vilgalys R."/>
            <person name="Dunand C."/>
            <person name="Henrissat B."/>
            <person name="Grigoriev I.V."/>
            <person name="Hibbett D."/>
            <person name="Nagy L.G."/>
            <person name="Martin F.M."/>
        </authorList>
    </citation>
    <scope>NUCLEOTIDE SEQUENCE</scope>
    <source>
        <strain evidence="2">UH-Tt-Lm1</strain>
    </source>
</reference>
<evidence type="ECO:0000313" key="3">
    <source>
        <dbReference type="Proteomes" id="UP000736335"/>
    </source>
</evidence>
<feature type="region of interest" description="Disordered" evidence="1">
    <location>
        <begin position="95"/>
        <end position="121"/>
    </location>
</feature>
<protein>
    <submittedName>
        <fullName evidence="2">Uncharacterized protein</fullName>
    </submittedName>
</protein>
<gene>
    <name evidence="2" type="ORF">BJ322DRAFT_1016995</name>
</gene>
<organism evidence="2 3">
    <name type="scientific">Thelephora terrestris</name>
    <dbReference type="NCBI Taxonomy" id="56493"/>
    <lineage>
        <taxon>Eukaryota</taxon>
        <taxon>Fungi</taxon>
        <taxon>Dikarya</taxon>
        <taxon>Basidiomycota</taxon>
        <taxon>Agaricomycotina</taxon>
        <taxon>Agaricomycetes</taxon>
        <taxon>Thelephorales</taxon>
        <taxon>Thelephoraceae</taxon>
        <taxon>Thelephora</taxon>
    </lineage>
</organism>
<keyword evidence="3" id="KW-1185">Reference proteome</keyword>
<comment type="caution">
    <text evidence="2">The sequence shown here is derived from an EMBL/GenBank/DDBJ whole genome shotgun (WGS) entry which is preliminary data.</text>
</comment>
<dbReference type="EMBL" id="WIUZ02000001">
    <property type="protein sequence ID" value="KAF9793511.1"/>
    <property type="molecule type" value="Genomic_DNA"/>
</dbReference>
<evidence type="ECO:0000313" key="2">
    <source>
        <dbReference type="EMBL" id="KAF9793511.1"/>
    </source>
</evidence>
<reference evidence="2" key="2">
    <citation type="submission" date="2020-11" db="EMBL/GenBank/DDBJ databases">
        <authorList>
            <consortium name="DOE Joint Genome Institute"/>
            <person name="Kuo A."/>
            <person name="Miyauchi S."/>
            <person name="Kiss E."/>
            <person name="Drula E."/>
            <person name="Kohler A."/>
            <person name="Sanchez-Garcia M."/>
            <person name="Andreopoulos B."/>
            <person name="Barry K.W."/>
            <person name="Bonito G."/>
            <person name="Buee M."/>
            <person name="Carver A."/>
            <person name="Chen C."/>
            <person name="Cichocki N."/>
            <person name="Clum A."/>
            <person name="Culley D."/>
            <person name="Crous P.W."/>
            <person name="Fauchery L."/>
            <person name="Girlanda M."/>
            <person name="Hayes R."/>
            <person name="Keri Z."/>
            <person name="Labutti K."/>
            <person name="Lipzen A."/>
            <person name="Lombard V."/>
            <person name="Magnuson J."/>
            <person name="Maillard F."/>
            <person name="Morin E."/>
            <person name="Murat C."/>
            <person name="Nolan M."/>
            <person name="Ohm R."/>
            <person name="Pangilinan J."/>
            <person name="Pereira M."/>
            <person name="Perotto S."/>
            <person name="Peter M."/>
            <person name="Riley R."/>
            <person name="Sitrit Y."/>
            <person name="Stielow B."/>
            <person name="Szollosi G."/>
            <person name="Zifcakova L."/>
            <person name="Stursova M."/>
            <person name="Spatafora J.W."/>
            <person name="Tedersoo L."/>
            <person name="Vaario L.-M."/>
            <person name="Yamada A."/>
            <person name="Yan M."/>
            <person name="Wang P."/>
            <person name="Xu J."/>
            <person name="Bruns T."/>
            <person name="Baldrian P."/>
            <person name="Vilgalys R."/>
            <person name="Henrissat B."/>
            <person name="Grigoriev I.V."/>
            <person name="Hibbett D."/>
            <person name="Nagy L.G."/>
            <person name="Martin F.M."/>
        </authorList>
    </citation>
    <scope>NUCLEOTIDE SEQUENCE</scope>
    <source>
        <strain evidence="2">UH-Tt-Lm1</strain>
    </source>
</reference>
<sequence length="293" mass="32909">MHPKLEPGKSTRAPPVLCVYNVTPAPSKDCLEITHRNPVNLDYIRGSVTVRLLCVGWDGQKSGAKPSKCANVRIAGGKSEDELTADFQCDCGDPQSAGENRELSISETLSRSSKTHPRPVEFPNHWKWERRASDDEFVQAAPTRRSRHRNSDRFTLAVQWPPVAGIYLVVRPSLRGTQWDHTLVLRDHESQNNVVLICLGYAISVGAAIMHWLPKFSTSSPLCSFFKTAEQQNTEQWTVTGSNQVGQIAGQRLPEVGENRRKESAFMNGITVQARDQDNGDYPPRCWTMYHRL</sequence>
<evidence type="ECO:0000256" key="1">
    <source>
        <dbReference type="SAM" id="MobiDB-lite"/>
    </source>
</evidence>
<proteinExistence type="predicted"/>
<name>A0A9P6HZH3_9AGAM</name>
<accession>A0A9P6HZH3</accession>
<dbReference type="Proteomes" id="UP000736335">
    <property type="component" value="Unassembled WGS sequence"/>
</dbReference>
<dbReference type="AlphaFoldDB" id="A0A9P6HZH3"/>